<reference evidence="1 2" key="1">
    <citation type="submission" date="2019-12" db="EMBL/GenBank/DDBJ databases">
        <title>Complete genome sequence of Mycolicibacterium xenopi str. JCM15661T.</title>
        <authorList>
            <person name="Yoshida M."/>
            <person name="Fukano H."/>
            <person name="Asakura T."/>
            <person name="Hoshino Y."/>
        </authorList>
    </citation>
    <scope>NUCLEOTIDE SEQUENCE [LARGE SCALE GENOMIC DNA]</scope>
    <source>
        <strain evidence="1 2">JCM 15661T</strain>
    </source>
</reference>
<dbReference type="AlphaFoldDB" id="A0A2X1S4K5"/>
<dbReference type="KEGG" id="mxe:MYXE_19770"/>
<name>A0A2X1S4K5_MYCXE</name>
<gene>
    <name evidence="1" type="ORF">MYXE_19770</name>
</gene>
<evidence type="ECO:0000313" key="1">
    <source>
        <dbReference type="EMBL" id="BBU22187.1"/>
    </source>
</evidence>
<sequence length="70" mass="7628">MTVQLSLPVCVLPGCETPVTGWGDACGGCRAAFGPHLHQTLHGERLTAEQIEQRDSHVHRAYALHRSARP</sequence>
<proteinExistence type="predicted"/>
<dbReference type="Proteomes" id="UP000464624">
    <property type="component" value="Chromosome"/>
</dbReference>
<accession>A0A2X1S4K5</accession>
<organism evidence="1 2">
    <name type="scientific">Mycobacterium xenopi</name>
    <dbReference type="NCBI Taxonomy" id="1789"/>
    <lineage>
        <taxon>Bacteria</taxon>
        <taxon>Bacillati</taxon>
        <taxon>Actinomycetota</taxon>
        <taxon>Actinomycetes</taxon>
        <taxon>Mycobacteriales</taxon>
        <taxon>Mycobacteriaceae</taxon>
        <taxon>Mycobacterium</taxon>
    </lineage>
</organism>
<evidence type="ECO:0000313" key="2">
    <source>
        <dbReference type="Proteomes" id="UP000464624"/>
    </source>
</evidence>
<dbReference type="RefSeq" id="WP_085194435.1">
    <property type="nucleotide sequence ID" value="NZ_AP022314.1"/>
</dbReference>
<protein>
    <submittedName>
        <fullName evidence="1">Uncharacterized protein</fullName>
    </submittedName>
</protein>
<dbReference type="EMBL" id="AP022314">
    <property type="protein sequence ID" value="BBU22187.1"/>
    <property type="molecule type" value="Genomic_DNA"/>
</dbReference>